<dbReference type="EMBL" id="JH600070">
    <property type="protein sequence ID" value="EIJ41834.1"/>
    <property type="molecule type" value="Genomic_DNA"/>
</dbReference>
<protein>
    <submittedName>
        <fullName evidence="1">Uncharacterized protein</fullName>
    </submittedName>
</protein>
<dbReference type="RefSeq" id="WP_002684117.1">
    <property type="nucleotide sequence ID" value="NZ_JH600070.1"/>
</dbReference>
<dbReference type="Proteomes" id="UP000005744">
    <property type="component" value="Unassembled WGS sequence"/>
</dbReference>
<dbReference type="STRING" id="395493.BegalDRAFT_0926"/>
<evidence type="ECO:0000313" key="1">
    <source>
        <dbReference type="EMBL" id="EIJ41834.1"/>
    </source>
</evidence>
<dbReference type="HOGENOM" id="CLU_1999447_0_0_6"/>
<keyword evidence="2" id="KW-1185">Reference proteome</keyword>
<reference evidence="1 2" key="1">
    <citation type="submission" date="2011-11" db="EMBL/GenBank/DDBJ databases">
        <title>Improved High-Quality Draft sequence of Beggiatoa alba B18lD.</title>
        <authorList>
            <consortium name="US DOE Joint Genome Institute"/>
            <person name="Lucas S."/>
            <person name="Han J."/>
            <person name="Lapidus A."/>
            <person name="Cheng J.-F."/>
            <person name="Goodwin L."/>
            <person name="Pitluck S."/>
            <person name="Peters L."/>
            <person name="Mikhailova N."/>
            <person name="Held B."/>
            <person name="Detter J.C."/>
            <person name="Han C."/>
            <person name="Tapia R."/>
            <person name="Land M."/>
            <person name="Hauser L."/>
            <person name="Kyrpides N."/>
            <person name="Ivanova N."/>
            <person name="Pagani I."/>
            <person name="Samuel K."/>
            <person name="Teske A."/>
            <person name="Mueller J."/>
            <person name="Woyke T."/>
        </authorList>
    </citation>
    <scope>NUCLEOTIDE SEQUENCE [LARGE SCALE GENOMIC DNA]</scope>
    <source>
        <strain evidence="1 2">B18LD</strain>
    </source>
</reference>
<dbReference type="OrthoDB" id="9996257at2"/>
<dbReference type="AlphaFoldDB" id="I3CDZ1"/>
<name>I3CDZ1_9GAMM</name>
<evidence type="ECO:0000313" key="2">
    <source>
        <dbReference type="Proteomes" id="UP000005744"/>
    </source>
</evidence>
<sequence>MLHQWLGYCLIVALVITTLPARAMSMQHYHARDCAHVSMELPITTAEHAHHVVTDETPTQTTLNYSPICEKNCTCLANLCHVVQFFYAHQLTISPHLITNPLPLFTGLRFPAKLIAQIERPPKL</sequence>
<organism evidence="1 2">
    <name type="scientific">Beggiatoa alba B18LD</name>
    <dbReference type="NCBI Taxonomy" id="395493"/>
    <lineage>
        <taxon>Bacteria</taxon>
        <taxon>Pseudomonadati</taxon>
        <taxon>Pseudomonadota</taxon>
        <taxon>Gammaproteobacteria</taxon>
        <taxon>Thiotrichales</taxon>
        <taxon>Thiotrichaceae</taxon>
        <taxon>Beggiatoa</taxon>
    </lineage>
</organism>
<accession>I3CDZ1</accession>
<gene>
    <name evidence="1" type="ORF">BegalDRAFT_0926</name>
</gene>
<proteinExistence type="predicted"/>